<keyword evidence="3 7" id="KW-0560">Oxidoreductase</keyword>
<dbReference type="CDD" id="cd02000">
    <property type="entry name" value="TPP_E1_PDC_ADC_BCADC"/>
    <property type="match status" value="1"/>
</dbReference>
<dbReference type="NCBIfam" id="TIGR03182">
    <property type="entry name" value="PDH_E1_alph_y"/>
    <property type="match status" value="1"/>
</dbReference>
<dbReference type="STRING" id="7395.A0A1A9UU83"/>
<keyword evidence="11" id="KW-1185">Reference proteome</keyword>
<feature type="domain" description="Dehydrogenase E1 component" evidence="9">
    <location>
        <begin position="82"/>
        <end position="371"/>
    </location>
</feature>
<sequence length="505" mass="56146">MKMLLGVQRVLRQNVSHQLLIRKASFFDQFCNQGNNNKKKTDKPDKSVELTVENAFKLYNLDDEPTDYVTLKQSEALKFYTDMQTIRRMENACAELYRQKVIRGFCHLYAGQEACCVGMCAAMRPEDTVITSYRAHAWTYLMGESVYKIMAELAQKQTGCSRGKGGSMHTYAKNFYGGNGIVGSQVPLGAGVGLAHAYRCRDAVSFTLYGDGAANQGQLFESFNLACLWKLPVVFVCENNKYGMGTSADRAACNPNYYTRGDYIPGIWVNGMDVLAVRSATEFCIERAKTCGPLVMELETYRYYGHSMSDPGTSYRKREEIEQVRKTNDPITRFKTLCLNSKLLTEEDFKTIDDKVKKEIAGVVQQVTSANLTDMTELATDIYLVCYENKIRDTVERNLEHKLVGKQYVPLGSPTPTPKSEIKDSPPPPPPPPPPSPPPPPPPNEPAKKDPKDAKAPPSSDNKATLSGDTSTPPPEMQSAPTKPDTPAKPKNGDKKSKKDNPPKE</sequence>
<dbReference type="GO" id="GO:0004739">
    <property type="term" value="F:pyruvate dehydrogenase (acetyl-transferring) activity"/>
    <property type="evidence" value="ECO:0007669"/>
    <property type="project" value="UniProtKB-UniRule"/>
</dbReference>
<feature type="compositionally biased region" description="Basic and acidic residues" evidence="8">
    <location>
        <begin position="446"/>
        <end position="455"/>
    </location>
</feature>
<dbReference type="InterPro" id="IPR017597">
    <property type="entry name" value="Pyrv_DH_E1_asu_subgrp-y"/>
</dbReference>
<dbReference type="PANTHER" id="PTHR11516:SF70">
    <property type="entry name" value="PYRUVATE DEHYDROGENASE E1 COMPONENT SUBUNIT ALPHA"/>
    <property type="match status" value="1"/>
</dbReference>
<evidence type="ECO:0000256" key="2">
    <source>
        <dbReference type="ARBA" id="ARBA00022946"/>
    </source>
</evidence>
<name>A0A1A9UU83_GLOAU</name>
<evidence type="ECO:0000256" key="3">
    <source>
        <dbReference type="ARBA" id="ARBA00023002"/>
    </source>
</evidence>
<dbReference type="InterPro" id="IPR029061">
    <property type="entry name" value="THDP-binding"/>
</dbReference>
<dbReference type="PANTHER" id="PTHR11516">
    <property type="entry name" value="PYRUVATE DEHYDROGENASE E1 COMPONENT, ALPHA SUBUNIT BACTERIAL AND ORGANELLAR"/>
    <property type="match status" value="1"/>
</dbReference>
<comment type="cofactor">
    <cofactor evidence="1 7">
        <name>thiamine diphosphate</name>
        <dbReference type="ChEBI" id="CHEBI:58937"/>
    </cofactor>
</comment>
<keyword evidence="5 7" id="KW-0670">Pyruvate</keyword>
<evidence type="ECO:0000313" key="10">
    <source>
        <dbReference type="EnsemblMetazoa" id="GAUT015403-PA"/>
    </source>
</evidence>
<dbReference type="InterPro" id="IPR001017">
    <property type="entry name" value="DH_E1"/>
</dbReference>
<proteinExistence type="predicted"/>
<dbReference type="EC" id="1.2.4.1" evidence="7"/>
<keyword evidence="4 7" id="KW-0786">Thiamine pyrophosphate</keyword>
<dbReference type="FunFam" id="3.40.50.970:FF:000013">
    <property type="entry name" value="Pyruvate dehydrogenase E1 component subunit alpha"/>
    <property type="match status" value="1"/>
</dbReference>
<feature type="region of interest" description="Disordered" evidence="8">
    <location>
        <begin position="406"/>
        <end position="505"/>
    </location>
</feature>
<evidence type="ECO:0000256" key="5">
    <source>
        <dbReference type="ARBA" id="ARBA00023317"/>
    </source>
</evidence>
<comment type="function">
    <text evidence="7">The pyruvate dehydrogenase complex catalyzes the overall conversion of pyruvate to acetyl-CoA and CO(2).</text>
</comment>
<comment type="catalytic activity">
    <reaction evidence="6 7">
        <text>N(6)-[(R)-lipoyl]-L-lysyl-[protein] + pyruvate + H(+) = N(6)-[(R)-S(8)-acetyldihydrolipoyl]-L-lysyl-[protein] + CO2</text>
        <dbReference type="Rhea" id="RHEA:19189"/>
        <dbReference type="Rhea" id="RHEA-COMP:10474"/>
        <dbReference type="Rhea" id="RHEA-COMP:10478"/>
        <dbReference type="ChEBI" id="CHEBI:15361"/>
        <dbReference type="ChEBI" id="CHEBI:15378"/>
        <dbReference type="ChEBI" id="CHEBI:16526"/>
        <dbReference type="ChEBI" id="CHEBI:83099"/>
        <dbReference type="ChEBI" id="CHEBI:83111"/>
        <dbReference type="EC" id="1.2.4.1"/>
    </reaction>
</comment>
<reference evidence="10" key="1">
    <citation type="submission" date="2020-05" db="UniProtKB">
        <authorList>
            <consortium name="EnsemblMetazoa"/>
        </authorList>
    </citation>
    <scope>IDENTIFICATION</scope>
    <source>
        <strain evidence="10">TTRI</strain>
    </source>
</reference>
<protein>
    <recommendedName>
        <fullName evidence="7">Pyruvate dehydrogenase E1 component subunit alpha</fullName>
        <ecNumber evidence="7">1.2.4.1</ecNumber>
    </recommendedName>
</protein>
<dbReference type="Gene3D" id="3.40.50.970">
    <property type="match status" value="1"/>
</dbReference>
<dbReference type="SUPFAM" id="SSF52518">
    <property type="entry name" value="Thiamin diphosphate-binding fold (THDP-binding)"/>
    <property type="match status" value="1"/>
</dbReference>
<feature type="compositionally biased region" description="Polar residues" evidence="8">
    <location>
        <begin position="461"/>
        <end position="471"/>
    </location>
</feature>
<evidence type="ECO:0000259" key="9">
    <source>
        <dbReference type="Pfam" id="PF00676"/>
    </source>
</evidence>
<organism evidence="10 11">
    <name type="scientific">Glossina austeni</name>
    <name type="common">Savannah tsetse fly</name>
    <dbReference type="NCBI Taxonomy" id="7395"/>
    <lineage>
        <taxon>Eukaryota</taxon>
        <taxon>Metazoa</taxon>
        <taxon>Ecdysozoa</taxon>
        <taxon>Arthropoda</taxon>
        <taxon>Hexapoda</taxon>
        <taxon>Insecta</taxon>
        <taxon>Pterygota</taxon>
        <taxon>Neoptera</taxon>
        <taxon>Endopterygota</taxon>
        <taxon>Diptera</taxon>
        <taxon>Brachycera</taxon>
        <taxon>Muscomorpha</taxon>
        <taxon>Hippoboscoidea</taxon>
        <taxon>Glossinidae</taxon>
        <taxon>Glossina</taxon>
    </lineage>
</organism>
<evidence type="ECO:0000313" key="11">
    <source>
        <dbReference type="Proteomes" id="UP000078200"/>
    </source>
</evidence>
<dbReference type="VEuPathDB" id="VectorBase:GAUT015403"/>
<dbReference type="InterPro" id="IPR050642">
    <property type="entry name" value="PDH_E1_Alpha_Subunit"/>
</dbReference>
<evidence type="ECO:0000256" key="7">
    <source>
        <dbReference type="RuleBase" id="RU361139"/>
    </source>
</evidence>
<evidence type="ECO:0000256" key="8">
    <source>
        <dbReference type="SAM" id="MobiDB-lite"/>
    </source>
</evidence>
<evidence type="ECO:0000256" key="6">
    <source>
        <dbReference type="ARBA" id="ARBA00051231"/>
    </source>
</evidence>
<dbReference type="EnsemblMetazoa" id="GAUT015403-RA">
    <property type="protein sequence ID" value="GAUT015403-PA"/>
    <property type="gene ID" value="GAUT015403"/>
</dbReference>
<feature type="compositionally biased region" description="Basic and acidic residues" evidence="8">
    <location>
        <begin position="486"/>
        <end position="505"/>
    </location>
</feature>
<dbReference type="GO" id="GO:0006086">
    <property type="term" value="P:pyruvate decarboxylation to acetyl-CoA"/>
    <property type="evidence" value="ECO:0007669"/>
    <property type="project" value="InterPro"/>
</dbReference>
<dbReference type="Proteomes" id="UP000078200">
    <property type="component" value="Unassembled WGS sequence"/>
</dbReference>
<evidence type="ECO:0000256" key="4">
    <source>
        <dbReference type="ARBA" id="ARBA00023052"/>
    </source>
</evidence>
<accession>A0A1A9UU83</accession>
<keyword evidence="2" id="KW-0809">Transit peptide</keyword>
<evidence type="ECO:0000256" key="1">
    <source>
        <dbReference type="ARBA" id="ARBA00001964"/>
    </source>
</evidence>
<feature type="compositionally biased region" description="Pro residues" evidence="8">
    <location>
        <begin position="425"/>
        <end position="445"/>
    </location>
</feature>
<dbReference type="Pfam" id="PF00676">
    <property type="entry name" value="E1_dh"/>
    <property type="match status" value="1"/>
</dbReference>
<dbReference type="AlphaFoldDB" id="A0A1A9UU83"/>